<protein>
    <submittedName>
        <fullName evidence="1">Uncharacterized protein</fullName>
    </submittedName>
</protein>
<comment type="caution">
    <text evidence="1">The sequence shown here is derived from an EMBL/GenBank/DDBJ whole genome shotgun (WGS) entry which is preliminary data.</text>
</comment>
<evidence type="ECO:0000313" key="2">
    <source>
        <dbReference type="Proteomes" id="UP001224890"/>
    </source>
</evidence>
<keyword evidence="2" id="KW-1185">Reference proteome</keyword>
<organism evidence="1 2">
    <name type="scientific">Colletotrichum godetiae</name>
    <dbReference type="NCBI Taxonomy" id="1209918"/>
    <lineage>
        <taxon>Eukaryota</taxon>
        <taxon>Fungi</taxon>
        <taxon>Dikarya</taxon>
        <taxon>Ascomycota</taxon>
        <taxon>Pezizomycotina</taxon>
        <taxon>Sordariomycetes</taxon>
        <taxon>Hypocreomycetidae</taxon>
        <taxon>Glomerellales</taxon>
        <taxon>Glomerellaceae</taxon>
        <taxon>Colletotrichum</taxon>
        <taxon>Colletotrichum acutatum species complex</taxon>
    </lineage>
</organism>
<dbReference type="AlphaFoldDB" id="A0AAJ0APJ3"/>
<name>A0AAJ0APJ3_9PEZI</name>
<dbReference type="EMBL" id="JAHMHR010000013">
    <property type="protein sequence ID" value="KAK1688020.1"/>
    <property type="molecule type" value="Genomic_DNA"/>
</dbReference>
<dbReference type="GeneID" id="85459001"/>
<accession>A0AAJ0APJ3</accession>
<gene>
    <name evidence="1" type="ORF">BDP55DRAFT_658377</name>
</gene>
<evidence type="ECO:0000313" key="1">
    <source>
        <dbReference type="EMBL" id="KAK1688020.1"/>
    </source>
</evidence>
<reference evidence="1" key="1">
    <citation type="submission" date="2021-06" db="EMBL/GenBank/DDBJ databases">
        <title>Comparative genomics, transcriptomics and evolutionary studies reveal genomic signatures of adaptation to plant cell wall in hemibiotrophic fungi.</title>
        <authorList>
            <consortium name="DOE Joint Genome Institute"/>
            <person name="Baroncelli R."/>
            <person name="Diaz J.F."/>
            <person name="Benocci T."/>
            <person name="Peng M."/>
            <person name="Battaglia E."/>
            <person name="Haridas S."/>
            <person name="Andreopoulos W."/>
            <person name="Labutti K."/>
            <person name="Pangilinan J."/>
            <person name="Floch G.L."/>
            <person name="Makela M.R."/>
            <person name="Henrissat B."/>
            <person name="Grigoriev I.V."/>
            <person name="Crouch J.A."/>
            <person name="De Vries R.P."/>
            <person name="Sukno S.A."/>
            <person name="Thon M.R."/>
        </authorList>
    </citation>
    <scope>NUCLEOTIDE SEQUENCE</scope>
    <source>
        <strain evidence="1">CBS 193.32</strain>
    </source>
</reference>
<proteinExistence type="predicted"/>
<dbReference type="RefSeq" id="XP_060431715.1">
    <property type="nucleotide sequence ID" value="XM_060574475.1"/>
</dbReference>
<sequence length="94" mass="10114">MAAGGEGNLAMFCLLLELGRRQCNGLGGLPQTASWLAEQEEYVRLGGYSSVIRAQCGRFVVIRRERIFPCPQTLNPTSESCVLGNVVTSVTAGH</sequence>
<dbReference type="Proteomes" id="UP001224890">
    <property type="component" value="Unassembled WGS sequence"/>
</dbReference>